<gene>
    <name evidence="2" type="ORF">DFP72DRAFT_482110</name>
</gene>
<evidence type="ECO:0000313" key="3">
    <source>
        <dbReference type="Proteomes" id="UP000521943"/>
    </source>
</evidence>
<name>A0A8H6IG52_9AGAR</name>
<reference evidence="2 3" key="1">
    <citation type="submission" date="2020-07" db="EMBL/GenBank/DDBJ databases">
        <title>Comparative genomics of pyrophilous fungi reveals a link between fire events and developmental genes.</title>
        <authorList>
            <consortium name="DOE Joint Genome Institute"/>
            <person name="Steindorff A.S."/>
            <person name="Carver A."/>
            <person name="Calhoun S."/>
            <person name="Stillman K."/>
            <person name="Liu H."/>
            <person name="Lipzen A."/>
            <person name="Pangilinan J."/>
            <person name="Labutti K."/>
            <person name="Bruns T.D."/>
            <person name="Grigoriev I.V."/>
        </authorList>
    </citation>
    <scope>NUCLEOTIDE SEQUENCE [LARGE SCALE GENOMIC DNA]</scope>
    <source>
        <strain evidence="2 3">CBS 144469</strain>
    </source>
</reference>
<proteinExistence type="predicted"/>
<dbReference type="EMBL" id="JACGCI010000005">
    <property type="protein sequence ID" value="KAF6763733.1"/>
    <property type="molecule type" value="Genomic_DNA"/>
</dbReference>
<dbReference type="Proteomes" id="UP000521943">
    <property type="component" value="Unassembled WGS sequence"/>
</dbReference>
<protein>
    <submittedName>
        <fullName evidence="2">Uncharacterized protein</fullName>
    </submittedName>
</protein>
<evidence type="ECO:0000256" key="1">
    <source>
        <dbReference type="SAM" id="SignalP"/>
    </source>
</evidence>
<keyword evidence="1" id="KW-0732">Signal</keyword>
<accession>A0A8H6IG52</accession>
<sequence length="187" mass="21391">MAAFCLSGLLLYLTMTFIPLFLPSSPFDTPFSDLFLWLKDLLATLRHRQPPAESGSRVTEDINEGLADILYSKLIRSPKPQFVDEALAEVAHPDFGKKWIDYLCQNETPQILLQRFRTSRNDAEFGHRTKEARHSAITSWRFSALSTSTRKRFKHHKKWGGFARALRGPRCCSSRIPGAWESPLPLE</sequence>
<evidence type="ECO:0000313" key="2">
    <source>
        <dbReference type="EMBL" id="KAF6763733.1"/>
    </source>
</evidence>
<dbReference type="AlphaFoldDB" id="A0A8H6IG52"/>
<feature type="signal peptide" evidence="1">
    <location>
        <begin position="1"/>
        <end position="16"/>
    </location>
</feature>
<comment type="caution">
    <text evidence="2">The sequence shown here is derived from an EMBL/GenBank/DDBJ whole genome shotgun (WGS) entry which is preliminary data.</text>
</comment>
<feature type="chain" id="PRO_5034152790" evidence="1">
    <location>
        <begin position="17"/>
        <end position="187"/>
    </location>
</feature>
<keyword evidence="3" id="KW-1185">Reference proteome</keyword>
<organism evidence="2 3">
    <name type="scientific">Ephemerocybe angulata</name>
    <dbReference type="NCBI Taxonomy" id="980116"/>
    <lineage>
        <taxon>Eukaryota</taxon>
        <taxon>Fungi</taxon>
        <taxon>Dikarya</taxon>
        <taxon>Basidiomycota</taxon>
        <taxon>Agaricomycotina</taxon>
        <taxon>Agaricomycetes</taxon>
        <taxon>Agaricomycetidae</taxon>
        <taxon>Agaricales</taxon>
        <taxon>Agaricineae</taxon>
        <taxon>Psathyrellaceae</taxon>
        <taxon>Ephemerocybe</taxon>
    </lineage>
</organism>